<dbReference type="Proteomes" id="UP000242501">
    <property type="component" value="Unassembled WGS sequence"/>
</dbReference>
<keyword evidence="4" id="KW-1185">Reference proteome</keyword>
<dbReference type="InterPro" id="IPR002559">
    <property type="entry name" value="Transposase_11"/>
</dbReference>
<feature type="region of interest" description="Disordered" evidence="1">
    <location>
        <begin position="1"/>
        <end position="28"/>
    </location>
</feature>
<protein>
    <submittedName>
        <fullName evidence="3">Transposase DDE domain-containing protein</fullName>
    </submittedName>
</protein>
<feature type="domain" description="Transposase IS4-like" evidence="2">
    <location>
        <begin position="15"/>
        <end position="73"/>
    </location>
</feature>
<proteinExistence type="predicted"/>
<evidence type="ECO:0000313" key="4">
    <source>
        <dbReference type="Proteomes" id="UP000242501"/>
    </source>
</evidence>
<sequence length="74" mass="7965">MHQHASGARHGFKRAIGKSRGGPTTKIHLATDANGLPIDFKITGGEIHDSQVAEQLIDLIHSADYLIADKGYDT</sequence>
<gene>
    <name evidence="3" type="ORF">SAMN05421733_11713</name>
</gene>
<reference evidence="4" key="1">
    <citation type="submission" date="2016-09" db="EMBL/GenBank/DDBJ databases">
        <authorList>
            <person name="Varghese N."/>
            <person name="Submissions S."/>
        </authorList>
    </citation>
    <scope>NUCLEOTIDE SEQUENCE [LARGE SCALE GENOMIC DNA]</scope>
    <source>
        <strain evidence="4">ANC 4422</strain>
    </source>
</reference>
<evidence type="ECO:0000313" key="3">
    <source>
        <dbReference type="EMBL" id="SDC29490.1"/>
    </source>
</evidence>
<evidence type="ECO:0000256" key="1">
    <source>
        <dbReference type="SAM" id="MobiDB-lite"/>
    </source>
</evidence>
<dbReference type="GO" id="GO:0003677">
    <property type="term" value="F:DNA binding"/>
    <property type="evidence" value="ECO:0007669"/>
    <property type="project" value="InterPro"/>
</dbReference>
<accession>A0A1G6KEP6</accession>
<dbReference type="AlphaFoldDB" id="A0A1G6KEP6"/>
<name>A0A1G6KEP6_9GAMM</name>
<dbReference type="Pfam" id="PF01609">
    <property type="entry name" value="DDE_Tnp_1"/>
    <property type="match status" value="1"/>
</dbReference>
<dbReference type="EMBL" id="FMYL01000017">
    <property type="protein sequence ID" value="SDC29490.1"/>
    <property type="molecule type" value="Genomic_DNA"/>
</dbReference>
<evidence type="ECO:0000259" key="2">
    <source>
        <dbReference type="Pfam" id="PF01609"/>
    </source>
</evidence>
<organism evidence="3 4">
    <name type="scientific">Acinetobacter boissieri</name>
    <dbReference type="NCBI Taxonomy" id="1219383"/>
    <lineage>
        <taxon>Bacteria</taxon>
        <taxon>Pseudomonadati</taxon>
        <taxon>Pseudomonadota</taxon>
        <taxon>Gammaproteobacteria</taxon>
        <taxon>Moraxellales</taxon>
        <taxon>Moraxellaceae</taxon>
        <taxon>Acinetobacter</taxon>
    </lineage>
</organism>
<dbReference type="GO" id="GO:0004803">
    <property type="term" value="F:transposase activity"/>
    <property type="evidence" value="ECO:0007669"/>
    <property type="project" value="InterPro"/>
</dbReference>
<dbReference type="GO" id="GO:0006313">
    <property type="term" value="P:DNA transposition"/>
    <property type="evidence" value="ECO:0007669"/>
    <property type="project" value="InterPro"/>
</dbReference>